<dbReference type="Pfam" id="PF00512">
    <property type="entry name" value="HisKA"/>
    <property type="match status" value="1"/>
</dbReference>
<dbReference type="InterPro" id="IPR036097">
    <property type="entry name" value="HisK_dim/P_sf"/>
</dbReference>
<keyword evidence="9" id="KW-0902">Two-component regulatory system</keyword>
<evidence type="ECO:0000256" key="11">
    <source>
        <dbReference type="SAM" id="Phobius"/>
    </source>
</evidence>
<proteinExistence type="predicted"/>
<evidence type="ECO:0000256" key="1">
    <source>
        <dbReference type="ARBA" id="ARBA00000085"/>
    </source>
</evidence>
<dbReference type="InterPro" id="IPR036890">
    <property type="entry name" value="HATPase_C_sf"/>
</dbReference>
<protein>
    <recommendedName>
        <fullName evidence="3">histidine kinase</fullName>
        <ecNumber evidence="3">2.7.13.3</ecNumber>
    </recommendedName>
</protein>
<keyword evidence="10 11" id="KW-0472">Membrane</keyword>
<evidence type="ECO:0000259" key="13">
    <source>
        <dbReference type="PROSITE" id="PS50885"/>
    </source>
</evidence>
<dbReference type="RefSeq" id="WP_203661849.1">
    <property type="nucleotide sequence ID" value="NZ_BAAAZM010000001.1"/>
</dbReference>
<dbReference type="InterPro" id="IPR004358">
    <property type="entry name" value="Sig_transdc_His_kin-like_C"/>
</dbReference>
<accession>A0A8J3J958</accession>
<dbReference type="InterPro" id="IPR003661">
    <property type="entry name" value="HisK_dim/P_dom"/>
</dbReference>
<comment type="subcellular location">
    <subcellularLocation>
        <location evidence="2">Cell membrane</location>
    </subcellularLocation>
</comment>
<evidence type="ECO:0000256" key="4">
    <source>
        <dbReference type="ARBA" id="ARBA00022553"/>
    </source>
</evidence>
<keyword evidence="4" id="KW-0597">Phosphoprotein</keyword>
<evidence type="ECO:0000256" key="5">
    <source>
        <dbReference type="ARBA" id="ARBA00022679"/>
    </source>
</evidence>
<dbReference type="Gene3D" id="3.30.565.10">
    <property type="entry name" value="Histidine kinase-like ATPase, C-terminal domain"/>
    <property type="match status" value="1"/>
</dbReference>
<dbReference type="PROSITE" id="PS50109">
    <property type="entry name" value="HIS_KIN"/>
    <property type="match status" value="1"/>
</dbReference>
<dbReference type="EMBL" id="BOMB01000029">
    <property type="protein sequence ID" value="GID14155.1"/>
    <property type="molecule type" value="Genomic_DNA"/>
</dbReference>
<evidence type="ECO:0000256" key="3">
    <source>
        <dbReference type="ARBA" id="ARBA00012438"/>
    </source>
</evidence>
<dbReference type="SUPFAM" id="SSF47384">
    <property type="entry name" value="Homodimeric domain of signal transducing histidine kinase"/>
    <property type="match status" value="1"/>
</dbReference>
<dbReference type="PANTHER" id="PTHR45436:SF5">
    <property type="entry name" value="SENSOR HISTIDINE KINASE TRCS"/>
    <property type="match status" value="1"/>
</dbReference>
<dbReference type="SMART" id="SM00387">
    <property type="entry name" value="HATPase_c"/>
    <property type="match status" value="1"/>
</dbReference>
<dbReference type="SMART" id="SM00304">
    <property type="entry name" value="HAMP"/>
    <property type="match status" value="1"/>
</dbReference>
<comment type="catalytic activity">
    <reaction evidence="1">
        <text>ATP + protein L-histidine = ADP + protein N-phospho-L-histidine.</text>
        <dbReference type="EC" id="2.7.13.3"/>
    </reaction>
</comment>
<dbReference type="Gene3D" id="6.10.340.10">
    <property type="match status" value="1"/>
</dbReference>
<keyword evidence="8 11" id="KW-1133">Transmembrane helix</keyword>
<dbReference type="SUPFAM" id="SSF158472">
    <property type="entry name" value="HAMP domain-like"/>
    <property type="match status" value="1"/>
</dbReference>
<evidence type="ECO:0000256" key="10">
    <source>
        <dbReference type="ARBA" id="ARBA00023136"/>
    </source>
</evidence>
<feature type="domain" description="HAMP" evidence="13">
    <location>
        <begin position="91"/>
        <end position="144"/>
    </location>
</feature>
<keyword evidence="15" id="KW-1185">Reference proteome</keyword>
<dbReference type="SUPFAM" id="SSF55874">
    <property type="entry name" value="ATPase domain of HSP90 chaperone/DNA topoisomerase II/histidine kinase"/>
    <property type="match status" value="1"/>
</dbReference>
<keyword evidence="6 11" id="KW-0812">Transmembrane</keyword>
<dbReference type="GO" id="GO:0000155">
    <property type="term" value="F:phosphorelay sensor kinase activity"/>
    <property type="evidence" value="ECO:0007669"/>
    <property type="project" value="InterPro"/>
</dbReference>
<reference evidence="14" key="1">
    <citation type="submission" date="2021-01" db="EMBL/GenBank/DDBJ databases">
        <title>Whole genome shotgun sequence of Actinocatenispora rupis NBRC 107355.</title>
        <authorList>
            <person name="Komaki H."/>
            <person name="Tamura T."/>
        </authorList>
    </citation>
    <scope>NUCLEOTIDE SEQUENCE</scope>
    <source>
        <strain evidence="14">NBRC 107355</strain>
    </source>
</reference>
<dbReference type="Pfam" id="PF00672">
    <property type="entry name" value="HAMP"/>
    <property type="match status" value="1"/>
</dbReference>
<feature type="transmembrane region" description="Helical" evidence="11">
    <location>
        <begin position="69"/>
        <end position="90"/>
    </location>
</feature>
<dbReference type="InterPro" id="IPR003660">
    <property type="entry name" value="HAMP_dom"/>
</dbReference>
<dbReference type="PROSITE" id="PS50885">
    <property type="entry name" value="HAMP"/>
    <property type="match status" value="1"/>
</dbReference>
<dbReference type="Pfam" id="PF02518">
    <property type="entry name" value="HATPase_c"/>
    <property type="match status" value="1"/>
</dbReference>
<dbReference type="CDD" id="cd06225">
    <property type="entry name" value="HAMP"/>
    <property type="match status" value="1"/>
</dbReference>
<comment type="caution">
    <text evidence="14">The sequence shown here is derived from an EMBL/GenBank/DDBJ whole genome shotgun (WGS) entry which is preliminary data.</text>
</comment>
<feature type="domain" description="Histidine kinase" evidence="12">
    <location>
        <begin position="152"/>
        <end position="367"/>
    </location>
</feature>
<dbReference type="EC" id="2.7.13.3" evidence="3"/>
<sequence length="367" mass="39025">MAAPRQLTSLLRARRPVLRVQLTLLYSGLFLTVLAAVLLATNLLYGHTAARAPAGAAAEPADSSSRFDVVPALIGLAAAIVVLAGAWWLAGRFLRPLHVITTTAQRISATNLDQRLAVRGPDDELTRLGSTLNDLLGRLESAFAAQRHFVANASHELRTPLAGQRTLLQVALADPGADTASLRAACEEALQLGSQQQRLIDALLVLATSERGIERREPFDLAPLAEALLAQRRADAEEHGIRVDADLRTALAAGDPRLAELLVANLVDNALRHNRANGTVEITTGQLPGDRATITVGNTGPIIPPDDVDRLFQPFQQAGAQRLSHNDGHGLGLAIVATIARTHQATITAHPRPRGGLDIAVSFPTDL</sequence>
<dbReference type="GO" id="GO:0005886">
    <property type="term" value="C:plasma membrane"/>
    <property type="evidence" value="ECO:0007669"/>
    <property type="project" value="UniProtKB-SubCell"/>
</dbReference>
<evidence type="ECO:0000256" key="7">
    <source>
        <dbReference type="ARBA" id="ARBA00022777"/>
    </source>
</evidence>
<keyword evidence="7" id="KW-0418">Kinase</keyword>
<dbReference type="Gene3D" id="1.10.287.130">
    <property type="match status" value="1"/>
</dbReference>
<evidence type="ECO:0000256" key="9">
    <source>
        <dbReference type="ARBA" id="ARBA00023012"/>
    </source>
</evidence>
<dbReference type="InterPro" id="IPR005467">
    <property type="entry name" value="His_kinase_dom"/>
</dbReference>
<dbReference type="AlphaFoldDB" id="A0A8J3J958"/>
<dbReference type="Proteomes" id="UP000612808">
    <property type="component" value="Unassembled WGS sequence"/>
</dbReference>
<dbReference type="PRINTS" id="PR00344">
    <property type="entry name" value="BCTRLSENSOR"/>
</dbReference>
<evidence type="ECO:0000256" key="6">
    <source>
        <dbReference type="ARBA" id="ARBA00022692"/>
    </source>
</evidence>
<evidence type="ECO:0000313" key="14">
    <source>
        <dbReference type="EMBL" id="GID14155.1"/>
    </source>
</evidence>
<dbReference type="PANTHER" id="PTHR45436">
    <property type="entry name" value="SENSOR HISTIDINE KINASE YKOH"/>
    <property type="match status" value="1"/>
</dbReference>
<evidence type="ECO:0000256" key="2">
    <source>
        <dbReference type="ARBA" id="ARBA00004236"/>
    </source>
</evidence>
<feature type="transmembrane region" description="Helical" evidence="11">
    <location>
        <begin position="20"/>
        <end position="45"/>
    </location>
</feature>
<gene>
    <name evidence="14" type="ORF">Aru02nite_50440</name>
</gene>
<evidence type="ECO:0000259" key="12">
    <source>
        <dbReference type="PROSITE" id="PS50109"/>
    </source>
</evidence>
<organism evidence="14 15">
    <name type="scientific">Actinocatenispora rupis</name>
    <dbReference type="NCBI Taxonomy" id="519421"/>
    <lineage>
        <taxon>Bacteria</taxon>
        <taxon>Bacillati</taxon>
        <taxon>Actinomycetota</taxon>
        <taxon>Actinomycetes</taxon>
        <taxon>Micromonosporales</taxon>
        <taxon>Micromonosporaceae</taxon>
        <taxon>Actinocatenispora</taxon>
    </lineage>
</organism>
<evidence type="ECO:0000256" key="8">
    <source>
        <dbReference type="ARBA" id="ARBA00022989"/>
    </source>
</evidence>
<evidence type="ECO:0000313" key="15">
    <source>
        <dbReference type="Proteomes" id="UP000612808"/>
    </source>
</evidence>
<dbReference type="InterPro" id="IPR050428">
    <property type="entry name" value="TCS_sensor_his_kinase"/>
</dbReference>
<dbReference type="SMART" id="SM00388">
    <property type="entry name" value="HisKA"/>
    <property type="match status" value="1"/>
</dbReference>
<dbReference type="InterPro" id="IPR003594">
    <property type="entry name" value="HATPase_dom"/>
</dbReference>
<name>A0A8J3J958_9ACTN</name>
<keyword evidence="5" id="KW-0808">Transferase</keyword>
<dbReference type="CDD" id="cd00082">
    <property type="entry name" value="HisKA"/>
    <property type="match status" value="1"/>
</dbReference>